<dbReference type="InterPro" id="IPR002760">
    <property type="entry name" value="O_anti_polymase"/>
</dbReference>
<sequence>MKINVRDFKNIDLFHPYILIMAFVAFIAISLPILYFSNELPRPSFQVYYFIIMGIVFFVFGVLFPKIIGMISKRFKNKMIYISNIKSRRLGHLAIFSRYSLLEILLVSIVLIGIILQIINFIMLGGIPLLSGVLKAHAATKIWLFSFIAFIIGINILLAKYNRKSHYIFLLIGLGLFALTGYRTTPIAILLSVFITLYYTRNIKIKYQLFFIAVIAILLLIIGFIAVQSIEWQQWRLNALELLSYRAGFTLNILDRATYLAGSTNGSLFYYTLTGFFKSVDPRVLVGEVVLNEHHSITSTILGPAILDFGGIGLAVQMFLIGLILKLLYFIQKHVKGIATAFYGIILAQTFIWIETGPTDLVVWLFYFLGIITIVYYFVIIDNNANHSKFKDKIDNSMDGE</sequence>
<protein>
    <recommendedName>
        <fullName evidence="4">Oligosaccharide repeat unit polymerase</fullName>
    </recommendedName>
</protein>
<evidence type="ECO:0000313" key="2">
    <source>
        <dbReference type="EMBL" id="KZX16375.1"/>
    </source>
</evidence>
<keyword evidence="3" id="KW-1185">Reference proteome</keyword>
<dbReference type="PATRIC" id="fig|47311.3.peg.957"/>
<feature type="transmembrane region" description="Helical" evidence="1">
    <location>
        <begin position="337"/>
        <end position="355"/>
    </location>
</feature>
<dbReference type="EMBL" id="LWMW01000093">
    <property type="protein sequence ID" value="KZX16375.1"/>
    <property type="molecule type" value="Genomic_DNA"/>
</dbReference>
<feature type="transmembrane region" description="Helical" evidence="1">
    <location>
        <begin position="167"/>
        <end position="197"/>
    </location>
</feature>
<evidence type="ECO:0000313" key="3">
    <source>
        <dbReference type="Proteomes" id="UP000077275"/>
    </source>
</evidence>
<evidence type="ECO:0000256" key="1">
    <source>
        <dbReference type="SAM" id="Phobius"/>
    </source>
</evidence>
<accession>A0A166E825</accession>
<dbReference type="Pfam" id="PF01901">
    <property type="entry name" value="O_anti_polymase"/>
    <property type="match status" value="1"/>
</dbReference>
<feature type="transmembrane region" description="Helical" evidence="1">
    <location>
        <begin position="47"/>
        <end position="69"/>
    </location>
</feature>
<feature type="transmembrane region" description="Helical" evidence="1">
    <location>
        <begin position="209"/>
        <end position="230"/>
    </location>
</feature>
<dbReference type="AlphaFoldDB" id="A0A166E825"/>
<dbReference type="NCBIfam" id="TIGR04370">
    <property type="entry name" value="glyco_rpt_poly"/>
    <property type="match status" value="1"/>
</dbReference>
<dbReference type="STRING" id="47311.MBCUT_08670"/>
<dbReference type="Proteomes" id="UP000077275">
    <property type="component" value="Unassembled WGS sequence"/>
</dbReference>
<feature type="transmembrane region" description="Helical" evidence="1">
    <location>
        <begin position="301"/>
        <end position="325"/>
    </location>
</feature>
<keyword evidence="1" id="KW-0472">Membrane</keyword>
<gene>
    <name evidence="2" type="ORF">MBCUT_08670</name>
</gene>
<feature type="transmembrane region" description="Helical" evidence="1">
    <location>
        <begin position="12"/>
        <end position="35"/>
    </location>
</feature>
<feature type="transmembrane region" description="Helical" evidence="1">
    <location>
        <begin position="142"/>
        <end position="161"/>
    </location>
</feature>
<comment type="caution">
    <text evidence="2">The sequence shown here is derived from an EMBL/GenBank/DDBJ whole genome shotgun (WGS) entry which is preliminary data.</text>
</comment>
<keyword evidence="1" id="KW-1133">Transmembrane helix</keyword>
<proteinExistence type="predicted"/>
<reference evidence="2 3" key="1">
    <citation type="submission" date="2016-04" db="EMBL/GenBank/DDBJ databases">
        <title>Genome sequence of Methanobrevibacter cuticularis DSM 11139.</title>
        <authorList>
            <person name="Poehlein A."/>
            <person name="Seedorf H."/>
            <person name="Daniel R."/>
        </authorList>
    </citation>
    <scope>NUCLEOTIDE SEQUENCE [LARGE SCALE GENOMIC DNA]</scope>
    <source>
        <strain evidence="2 3">DSM 11139</strain>
    </source>
</reference>
<feature type="transmembrane region" description="Helical" evidence="1">
    <location>
        <begin position="361"/>
        <end position="381"/>
    </location>
</feature>
<keyword evidence="1" id="KW-0812">Transmembrane</keyword>
<evidence type="ECO:0008006" key="4">
    <source>
        <dbReference type="Google" id="ProtNLM"/>
    </source>
</evidence>
<name>A0A166E825_9EURY</name>
<organism evidence="2 3">
    <name type="scientific">Methanobrevibacter cuticularis</name>
    <dbReference type="NCBI Taxonomy" id="47311"/>
    <lineage>
        <taxon>Archaea</taxon>
        <taxon>Methanobacteriati</taxon>
        <taxon>Methanobacteriota</taxon>
        <taxon>Methanomada group</taxon>
        <taxon>Methanobacteria</taxon>
        <taxon>Methanobacteriales</taxon>
        <taxon>Methanobacteriaceae</taxon>
        <taxon>Methanobrevibacter</taxon>
    </lineage>
</organism>